<dbReference type="OMA" id="EGCFDYE"/>
<proteinExistence type="predicted"/>
<name>A0A0N0DU55_LEPPY</name>
<evidence type="ECO:0000313" key="2">
    <source>
        <dbReference type="Proteomes" id="UP000037923"/>
    </source>
</evidence>
<dbReference type="VEuPathDB" id="TriTrypDB:LpyrH10_13_0140"/>
<dbReference type="EMBL" id="LGTL01000013">
    <property type="protein sequence ID" value="KPA78442.1"/>
    <property type="molecule type" value="Genomic_DNA"/>
</dbReference>
<reference evidence="1 2" key="1">
    <citation type="submission" date="2015-07" db="EMBL/GenBank/DDBJ databases">
        <title>High-quality genome of monoxenous trypanosomatid Leptomonas pyrrhocoris.</title>
        <authorList>
            <person name="Flegontov P."/>
            <person name="Butenko A."/>
            <person name="Firsov S."/>
            <person name="Vlcek C."/>
            <person name="Logacheva M.D."/>
            <person name="Field M."/>
            <person name="Filatov D."/>
            <person name="Flegontova O."/>
            <person name="Gerasimov E."/>
            <person name="Jackson A.P."/>
            <person name="Kelly S."/>
            <person name="Opperdoes F."/>
            <person name="O'Reilly A."/>
            <person name="Votypka J."/>
            <person name="Yurchenko V."/>
            <person name="Lukes J."/>
        </authorList>
    </citation>
    <scope>NUCLEOTIDE SEQUENCE [LARGE SCALE GENOMIC DNA]</scope>
    <source>
        <strain evidence="1">H10</strain>
    </source>
</reference>
<comment type="caution">
    <text evidence="1">The sequence shown here is derived from an EMBL/GenBank/DDBJ whole genome shotgun (WGS) entry which is preliminary data.</text>
</comment>
<keyword evidence="2" id="KW-1185">Reference proteome</keyword>
<sequence>MDTEDGDFIICGDGGSPEDVALDTVVGVIEDFMISFDSERVWDMVPPFHRTSDEHEQHTHFQTVLQAVEKEMDAYVLQQCPDLDSVEEVGALLQKRHLDISDQVWEFVSEGCFDYETFIQLWKENKP</sequence>
<dbReference type="Proteomes" id="UP000037923">
    <property type="component" value="Unassembled WGS sequence"/>
</dbReference>
<gene>
    <name evidence="1" type="ORF">ABB37_06069</name>
</gene>
<evidence type="ECO:0008006" key="3">
    <source>
        <dbReference type="Google" id="ProtNLM"/>
    </source>
</evidence>
<evidence type="ECO:0000313" key="1">
    <source>
        <dbReference type="EMBL" id="KPA78442.1"/>
    </source>
</evidence>
<protein>
    <recommendedName>
        <fullName evidence="3">ARF-like 2-binding protein</fullName>
    </recommendedName>
</protein>
<dbReference type="AlphaFoldDB" id="A0A0N0DU55"/>
<accession>A0A0N0DU55</accession>
<dbReference type="GeneID" id="26906358"/>
<dbReference type="OrthoDB" id="302784at2759"/>
<dbReference type="RefSeq" id="XP_015656881.1">
    <property type="nucleotide sequence ID" value="XM_015804307.1"/>
</dbReference>
<organism evidence="1 2">
    <name type="scientific">Leptomonas pyrrhocoris</name>
    <name type="common">Firebug parasite</name>
    <dbReference type="NCBI Taxonomy" id="157538"/>
    <lineage>
        <taxon>Eukaryota</taxon>
        <taxon>Discoba</taxon>
        <taxon>Euglenozoa</taxon>
        <taxon>Kinetoplastea</taxon>
        <taxon>Metakinetoplastina</taxon>
        <taxon>Trypanosomatida</taxon>
        <taxon>Trypanosomatidae</taxon>
        <taxon>Leishmaniinae</taxon>
        <taxon>Leptomonas</taxon>
    </lineage>
</organism>